<dbReference type="InterPro" id="IPR015915">
    <property type="entry name" value="Kelch-typ_b-propeller"/>
</dbReference>
<sequence>MHVNNECELSDFEKKIADRAEFSSCYRPRPVTTEKSDGNMHFNIMKHPKEALEVMNSLRRSEKLCDVTLLVGDEKFLCHKIVLASASSYFRAMFTGGMREEEMSVIPLHGIHPCTLHMLIEFTYTAEISVSEQNVCYLLPAATMFQMNHVVEACSVFLEQQLDASNCIGITDFASEHGCLDLESKAREYIYKHFSEVIKCDEFLQLSPCQLVNLIKQDELNIKCESEIFNAVIRWVNHDSEKRLCKLQGMLSAVRCHFLSPHFLEKQLKHCTVLKKTPQCLEYLSKIFQGLKLHQTCTEKPRKPCSPLVIYSAGGYLRQSLSTFECFNPQTNQWQKLSDLPTPRSGLCGCVVKGSFYAVGGRNNSSDGNLDSNSLDIYDPDLDRWQLIAPMNSKRIGVGLACINRLLFAVGGFDGKERLRSVERYDPEKDEWTVVAPMNNTRSGAGVAALEGHIYAVGGYDSSSQLQTVERYNLQADVWEFVAPMKSPRSALSVAVIGGKLYALGGYDGGDFLSTVECYDPDKDEWTDVSYMTCGRSGHGVAVGAEPLGS</sequence>
<dbReference type="InterPro" id="IPR011705">
    <property type="entry name" value="BACK"/>
</dbReference>
<evidence type="ECO:0000256" key="2">
    <source>
        <dbReference type="ARBA" id="ARBA00022737"/>
    </source>
</evidence>
<dbReference type="InterPro" id="IPR017096">
    <property type="entry name" value="BTB-kelch_protein"/>
</dbReference>
<dbReference type="InterPro" id="IPR000210">
    <property type="entry name" value="BTB/POZ_dom"/>
</dbReference>
<organism evidence="4 5">
    <name type="scientific">Mya arenaria</name>
    <name type="common">Soft-shell clam</name>
    <dbReference type="NCBI Taxonomy" id="6604"/>
    <lineage>
        <taxon>Eukaryota</taxon>
        <taxon>Metazoa</taxon>
        <taxon>Spiralia</taxon>
        <taxon>Lophotrochozoa</taxon>
        <taxon>Mollusca</taxon>
        <taxon>Bivalvia</taxon>
        <taxon>Autobranchia</taxon>
        <taxon>Heteroconchia</taxon>
        <taxon>Euheterodonta</taxon>
        <taxon>Imparidentia</taxon>
        <taxon>Neoheterodontei</taxon>
        <taxon>Myida</taxon>
        <taxon>Myoidea</taxon>
        <taxon>Myidae</taxon>
        <taxon>Mya</taxon>
    </lineage>
</organism>
<dbReference type="Gene3D" id="2.120.10.80">
    <property type="entry name" value="Kelch-type beta propeller"/>
    <property type="match status" value="1"/>
</dbReference>
<evidence type="ECO:0000313" key="4">
    <source>
        <dbReference type="EMBL" id="WAR24783.1"/>
    </source>
</evidence>
<dbReference type="SMART" id="SM00225">
    <property type="entry name" value="BTB"/>
    <property type="match status" value="1"/>
</dbReference>
<evidence type="ECO:0000256" key="1">
    <source>
        <dbReference type="ARBA" id="ARBA00022441"/>
    </source>
</evidence>
<keyword evidence="1" id="KW-0880">Kelch repeat</keyword>
<dbReference type="Gene3D" id="3.30.710.10">
    <property type="entry name" value="Potassium Channel Kv1.1, Chain A"/>
    <property type="match status" value="1"/>
</dbReference>
<dbReference type="Proteomes" id="UP001164746">
    <property type="component" value="Chromosome 13"/>
</dbReference>
<dbReference type="PIRSF" id="PIRSF037037">
    <property type="entry name" value="Kelch-like_protein_gigaxonin"/>
    <property type="match status" value="1"/>
</dbReference>
<keyword evidence="5" id="KW-1185">Reference proteome</keyword>
<dbReference type="SUPFAM" id="SSF54695">
    <property type="entry name" value="POZ domain"/>
    <property type="match status" value="1"/>
</dbReference>
<dbReference type="Pfam" id="PF00651">
    <property type="entry name" value="BTB"/>
    <property type="match status" value="1"/>
</dbReference>
<dbReference type="InterPro" id="IPR011333">
    <property type="entry name" value="SKP1/BTB/POZ_sf"/>
</dbReference>
<protein>
    <submittedName>
        <fullName evidence="4">KEAP1-like protein</fullName>
    </submittedName>
</protein>
<keyword evidence="2" id="KW-0677">Repeat</keyword>
<proteinExistence type="predicted"/>
<reference evidence="4" key="1">
    <citation type="submission" date="2022-11" db="EMBL/GenBank/DDBJ databases">
        <title>Centuries of genome instability and evolution in soft-shell clam transmissible cancer (bioRxiv).</title>
        <authorList>
            <person name="Hart S.F.M."/>
            <person name="Yonemitsu M.A."/>
            <person name="Giersch R.M."/>
            <person name="Beal B.F."/>
            <person name="Arriagada G."/>
            <person name="Davis B.W."/>
            <person name="Ostrander E.A."/>
            <person name="Goff S.P."/>
            <person name="Metzger M.J."/>
        </authorList>
    </citation>
    <scope>NUCLEOTIDE SEQUENCE</scope>
    <source>
        <strain evidence="4">MELC-2E11</strain>
        <tissue evidence="4">Siphon/mantle</tissue>
    </source>
</reference>
<dbReference type="Gene3D" id="1.25.40.420">
    <property type="match status" value="1"/>
</dbReference>
<dbReference type="CDD" id="cd18458">
    <property type="entry name" value="BACK_KLHL19_KEAP1"/>
    <property type="match status" value="1"/>
</dbReference>
<gene>
    <name evidence="4" type="ORF">MAR_038452</name>
</gene>
<dbReference type="PROSITE" id="PS50097">
    <property type="entry name" value="BTB"/>
    <property type="match status" value="1"/>
</dbReference>
<dbReference type="Pfam" id="PF01344">
    <property type="entry name" value="Kelch_1"/>
    <property type="match status" value="5"/>
</dbReference>
<dbReference type="SMART" id="SM00875">
    <property type="entry name" value="BACK"/>
    <property type="match status" value="1"/>
</dbReference>
<dbReference type="SMART" id="SM00612">
    <property type="entry name" value="Kelch"/>
    <property type="match status" value="5"/>
</dbReference>
<dbReference type="PANTHER" id="PTHR24412:SF401">
    <property type="entry name" value="FI11917P"/>
    <property type="match status" value="1"/>
</dbReference>
<dbReference type="InterPro" id="IPR047098">
    <property type="entry name" value="KEAP1_BACK"/>
</dbReference>
<feature type="domain" description="BTB" evidence="3">
    <location>
        <begin position="65"/>
        <end position="132"/>
    </location>
</feature>
<accession>A0ABY7FRC8</accession>
<name>A0ABY7FRC8_MYAAR</name>
<evidence type="ECO:0000313" key="5">
    <source>
        <dbReference type="Proteomes" id="UP001164746"/>
    </source>
</evidence>
<evidence type="ECO:0000259" key="3">
    <source>
        <dbReference type="PROSITE" id="PS50097"/>
    </source>
</evidence>
<dbReference type="SUPFAM" id="SSF117281">
    <property type="entry name" value="Kelch motif"/>
    <property type="match status" value="1"/>
</dbReference>
<dbReference type="Pfam" id="PF07707">
    <property type="entry name" value="BACK"/>
    <property type="match status" value="1"/>
</dbReference>
<dbReference type="InterPro" id="IPR006652">
    <property type="entry name" value="Kelch_1"/>
</dbReference>
<dbReference type="PANTHER" id="PTHR24412">
    <property type="entry name" value="KELCH PROTEIN"/>
    <property type="match status" value="1"/>
</dbReference>
<dbReference type="EMBL" id="CP111024">
    <property type="protein sequence ID" value="WAR24783.1"/>
    <property type="molecule type" value="Genomic_DNA"/>
</dbReference>